<evidence type="ECO:0000256" key="3">
    <source>
        <dbReference type="ARBA" id="ARBA00022801"/>
    </source>
</evidence>
<proteinExistence type="inferred from homology"/>
<comment type="similarity">
    <text evidence="1">Belongs to the metallo-dependent hydrolases superfamily. TatD-type hydrolase family.</text>
</comment>
<dbReference type="EC" id="3.1.-.-" evidence="4"/>
<dbReference type="Pfam" id="PF01026">
    <property type="entry name" value="TatD_DNase"/>
    <property type="match status" value="1"/>
</dbReference>
<dbReference type="GO" id="GO:0016787">
    <property type="term" value="F:hydrolase activity"/>
    <property type="evidence" value="ECO:0007669"/>
    <property type="project" value="UniProtKB-KW"/>
</dbReference>
<evidence type="ECO:0000313" key="5">
    <source>
        <dbReference type="Proteomes" id="UP001449225"/>
    </source>
</evidence>
<evidence type="ECO:0000256" key="1">
    <source>
        <dbReference type="ARBA" id="ARBA00009275"/>
    </source>
</evidence>
<accession>A0ABU9TR54</accession>
<comment type="caution">
    <text evidence="4">The sequence shown here is derived from an EMBL/GenBank/DDBJ whole genome shotgun (WGS) entry which is preliminary data.</text>
</comment>
<dbReference type="PANTHER" id="PTHR46124:SF2">
    <property type="entry name" value="D-AMINOACYL-TRNA DEACYLASE"/>
    <property type="match status" value="1"/>
</dbReference>
<evidence type="ECO:0000256" key="2">
    <source>
        <dbReference type="ARBA" id="ARBA00022723"/>
    </source>
</evidence>
<dbReference type="PROSITE" id="PS01091">
    <property type="entry name" value="TATD_3"/>
    <property type="match status" value="1"/>
</dbReference>
<dbReference type="PIRSF" id="PIRSF005902">
    <property type="entry name" value="DNase_TatD"/>
    <property type="match status" value="1"/>
</dbReference>
<dbReference type="NCBIfam" id="TIGR00010">
    <property type="entry name" value="YchF/TatD family DNA exonuclease"/>
    <property type="match status" value="1"/>
</dbReference>
<protein>
    <submittedName>
        <fullName evidence="4">TatD family hydrolase</fullName>
        <ecNumber evidence="4">3.1.-.-</ecNumber>
    </submittedName>
</protein>
<dbReference type="InterPro" id="IPR015991">
    <property type="entry name" value="TatD/YcfH-like"/>
</dbReference>
<dbReference type="InterPro" id="IPR018228">
    <property type="entry name" value="DNase_TatD-rel_CS"/>
</dbReference>
<organism evidence="4 5">
    <name type="scientific">Neptuniibacter pectenicola</name>
    <dbReference type="NCBI Taxonomy" id="1806669"/>
    <lineage>
        <taxon>Bacteria</taxon>
        <taxon>Pseudomonadati</taxon>
        <taxon>Pseudomonadota</taxon>
        <taxon>Gammaproteobacteria</taxon>
        <taxon>Oceanospirillales</taxon>
        <taxon>Oceanospirillaceae</taxon>
        <taxon>Neptuniibacter</taxon>
    </lineage>
</organism>
<keyword evidence="5" id="KW-1185">Reference proteome</keyword>
<name>A0ABU9TR54_9GAMM</name>
<dbReference type="EMBL" id="JBBMRA010000005">
    <property type="protein sequence ID" value="MEM5536185.1"/>
    <property type="molecule type" value="Genomic_DNA"/>
</dbReference>
<keyword evidence="2" id="KW-0479">Metal-binding</keyword>
<sequence length="259" mass="28744">MFIDSHCHLDRLDLSPYHNDFSLMLNAADERKVKKMLCVSIDLAHFDEMYALIEAYEQVYASVGVHPLSAAEEQVSINDLVEHAEREKIIAIGETGLDYFYQTDTQDQQQESFKNHLVAAGQLGLPTIIHTREAQQDTLSLIKAHGNLASAGVMHCFTESLAMAKASLDLNYMISFSGIITFKNAADLREVVKAVPLDRILIETDSPYLAPVPHRGKKNEPKYVVEVAQCVADLKGISVEAVAEATSENFYTLFNKAAP</sequence>
<dbReference type="PROSITE" id="PS01137">
    <property type="entry name" value="TATD_1"/>
    <property type="match status" value="1"/>
</dbReference>
<dbReference type="RefSeq" id="WP_342854160.1">
    <property type="nucleotide sequence ID" value="NZ_JBBMRA010000005.1"/>
</dbReference>
<evidence type="ECO:0000313" key="4">
    <source>
        <dbReference type="EMBL" id="MEM5536185.1"/>
    </source>
</evidence>
<dbReference type="PANTHER" id="PTHR46124">
    <property type="entry name" value="D-AMINOACYL-TRNA DEACYLASE"/>
    <property type="match status" value="1"/>
</dbReference>
<dbReference type="InterPro" id="IPR001130">
    <property type="entry name" value="TatD-like"/>
</dbReference>
<gene>
    <name evidence="4" type="ORF">WNY58_07255</name>
</gene>
<dbReference type="Gene3D" id="3.20.20.140">
    <property type="entry name" value="Metal-dependent hydrolases"/>
    <property type="match status" value="1"/>
</dbReference>
<keyword evidence="3 4" id="KW-0378">Hydrolase</keyword>
<dbReference type="SUPFAM" id="SSF51556">
    <property type="entry name" value="Metallo-dependent hydrolases"/>
    <property type="match status" value="1"/>
</dbReference>
<reference evidence="4 5" key="1">
    <citation type="submission" date="2024-03" db="EMBL/GenBank/DDBJ databases">
        <title>Community enrichment and isolation of bacterial strains for fucoidan degradation.</title>
        <authorList>
            <person name="Sichert A."/>
        </authorList>
    </citation>
    <scope>NUCLEOTIDE SEQUENCE [LARGE SCALE GENOMIC DNA]</scope>
    <source>
        <strain evidence="4 5">AS76</strain>
    </source>
</reference>
<dbReference type="InterPro" id="IPR032466">
    <property type="entry name" value="Metal_Hydrolase"/>
</dbReference>
<dbReference type="CDD" id="cd01310">
    <property type="entry name" value="TatD_DNAse"/>
    <property type="match status" value="1"/>
</dbReference>
<dbReference type="Proteomes" id="UP001449225">
    <property type="component" value="Unassembled WGS sequence"/>
</dbReference>